<keyword evidence="5 12" id="KW-0812">Transmembrane</keyword>
<feature type="active site" evidence="12">
    <location>
        <position position="238"/>
    </location>
</feature>
<keyword evidence="3 12" id="KW-0444">Lipid biosynthesis</keyword>
<dbReference type="Proteomes" id="UP000214588">
    <property type="component" value="Unassembled WGS sequence"/>
</dbReference>
<keyword evidence="7 12" id="KW-1133">Transmembrane helix</keyword>
<dbReference type="HAMAP" id="MF_01916">
    <property type="entry name" value="Cardiolipin_synth_Cls"/>
    <property type="match status" value="1"/>
</dbReference>
<accession>A0A226C1W5</accession>
<dbReference type="AlphaFoldDB" id="A0A226C1W5"/>
<sequence length="495" mass="57008">MNYLLLLQNICYDIINKYFAGGVYLNVITIILSAIPILNIIFVITLIFSERRNPTATWAWLLILITLPFLGFILYLFFGLTPKKRRIFNRKTAKDKKHKQNIIKEDLNCQREKISQTEQKNIIQLNSNNERILYSKNNDIELYHCGEEKFRNLFKQIRLANHHIHICYYIIRDDSLGKALVKSLAKKAREGVEVRVLYDSVGCRKLPDDFFDELKVSGGKIARFYPSFLDINYRNHRKIVVIDGKIGFVGGANVGLEYLGLSDKFGFWRDTHLKVVGEATKSLQERFLLDWNFATNENILYSPEYYPTIKKRGNTGMQIVTSGPDSSSEEIKAFFLKMIYSAEKSIYLQSPYFIPDESILEALQIAASSGVDIKIVIPDKPDHPFVFWANRSYLGLMLEYGAEGYVYKKGFLHSKLIIIDGQIASVGTANMDVRSFKLNFEINSFLYDNKIAGELQKQFLKDLDDSSMITEEDYNKRGISTKFKESVSRLLSPIL</sequence>
<feature type="domain" description="PLD phosphodiesterase" evidence="14">
    <location>
        <begin position="408"/>
        <end position="435"/>
    </location>
</feature>
<dbReference type="CDD" id="cd09110">
    <property type="entry name" value="PLDc_CLS_1"/>
    <property type="match status" value="1"/>
</dbReference>
<keyword evidence="2 12" id="KW-1003">Cell membrane</keyword>
<comment type="caution">
    <text evidence="15">The sequence shown here is derived from an EMBL/GenBank/DDBJ whole genome shotgun (WGS) entry which is preliminary data.</text>
</comment>
<name>A0A226C1W5_9FIRM</name>
<comment type="catalytic activity">
    <reaction evidence="12">
        <text>2 a 1,2-diacyl-sn-glycero-3-phospho-(1'-sn-glycerol) = a cardiolipin + glycerol</text>
        <dbReference type="Rhea" id="RHEA:31451"/>
        <dbReference type="ChEBI" id="CHEBI:17754"/>
        <dbReference type="ChEBI" id="CHEBI:62237"/>
        <dbReference type="ChEBI" id="CHEBI:64716"/>
    </reaction>
</comment>
<evidence type="ECO:0000256" key="7">
    <source>
        <dbReference type="ARBA" id="ARBA00022989"/>
    </source>
</evidence>
<evidence type="ECO:0000256" key="10">
    <source>
        <dbReference type="ARBA" id="ARBA00023209"/>
    </source>
</evidence>
<gene>
    <name evidence="15" type="primary">cls</name>
    <name evidence="15" type="ORF">CDO51_03855</name>
</gene>
<evidence type="ECO:0000256" key="6">
    <source>
        <dbReference type="ARBA" id="ARBA00022737"/>
    </source>
</evidence>
<dbReference type="FunFam" id="3.30.870.10:FF:000014">
    <property type="entry name" value="Cardiolipin synthase"/>
    <property type="match status" value="1"/>
</dbReference>
<dbReference type="GO" id="GO:0008808">
    <property type="term" value="F:cardiolipin synthase activity"/>
    <property type="evidence" value="ECO:0007669"/>
    <property type="project" value="UniProtKB-UniRule"/>
</dbReference>
<dbReference type="Pfam" id="PF13396">
    <property type="entry name" value="PLDc_N"/>
    <property type="match status" value="1"/>
</dbReference>
<comment type="similarity">
    <text evidence="12">Belongs to the phospholipase D family. Cardiolipin synthase subfamily.</text>
</comment>
<protein>
    <recommendedName>
        <fullName evidence="12 13">Cardiolipin synthase</fullName>
        <shortName evidence="12">CL synthase</shortName>
        <ecNumber evidence="12 13">2.7.8.-</ecNumber>
    </recommendedName>
</protein>
<keyword evidence="8 12" id="KW-0443">Lipid metabolism</keyword>
<keyword evidence="11 12" id="KW-1208">Phospholipid metabolism</keyword>
<keyword evidence="6" id="KW-0677">Repeat</keyword>
<dbReference type="CDD" id="cd09112">
    <property type="entry name" value="PLDc_CLS_2"/>
    <property type="match status" value="1"/>
</dbReference>
<dbReference type="GO" id="GO:0032049">
    <property type="term" value="P:cardiolipin biosynthetic process"/>
    <property type="evidence" value="ECO:0007669"/>
    <property type="project" value="UniProtKB-UniRule"/>
</dbReference>
<dbReference type="NCBIfam" id="TIGR04265">
    <property type="entry name" value="bac_cardiolipin"/>
    <property type="match status" value="1"/>
</dbReference>
<dbReference type="EC" id="2.7.8.-" evidence="12 13"/>
<dbReference type="PANTHER" id="PTHR21248">
    <property type="entry name" value="CARDIOLIPIN SYNTHASE"/>
    <property type="match status" value="1"/>
</dbReference>
<dbReference type="Pfam" id="PF13091">
    <property type="entry name" value="PLDc_2"/>
    <property type="match status" value="2"/>
</dbReference>
<evidence type="ECO:0000256" key="1">
    <source>
        <dbReference type="ARBA" id="ARBA00004651"/>
    </source>
</evidence>
<keyword evidence="16" id="KW-1185">Reference proteome</keyword>
<evidence type="ECO:0000256" key="8">
    <source>
        <dbReference type="ARBA" id="ARBA00023098"/>
    </source>
</evidence>
<evidence type="ECO:0000256" key="9">
    <source>
        <dbReference type="ARBA" id="ARBA00023136"/>
    </source>
</evidence>
<dbReference type="InterPro" id="IPR025202">
    <property type="entry name" value="PLD-like_dom"/>
</dbReference>
<dbReference type="Gene3D" id="3.30.870.10">
    <property type="entry name" value="Endonuclease Chain A"/>
    <property type="match status" value="2"/>
</dbReference>
<comment type="subcellular location">
    <subcellularLocation>
        <location evidence="1 12">Cell membrane</location>
        <topology evidence="1 12">Multi-pass membrane protein</topology>
    </subcellularLocation>
</comment>
<keyword evidence="4 12" id="KW-0808">Transferase</keyword>
<feature type="transmembrane region" description="Helical" evidence="12">
    <location>
        <begin position="23"/>
        <end position="48"/>
    </location>
</feature>
<feature type="active site" evidence="12">
    <location>
        <position position="420"/>
    </location>
</feature>
<evidence type="ECO:0000313" key="15">
    <source>
        <dbReference type="EMBL" id="OWZ84407.1"/>
    </source>
</evidence>
<evidence type="ECO:0000256" key="5">
    <source>
        <dbReference type="ARBA" id="ARBA00022692"/>
    </source>
</evidence>
<dbReference type="SMART" id="SM00155">
    <property type="entry name" value="PLDc"/>
    <property type="match status" value="2"/>
</dbReference>
<dbReference type="InterPro" id="IPR001736">
    <property type="entry name" value="PLipase_D/transphosphatidylase"/>
</dbReference>
<comment type="function">
    <text evidence="12">Catalyzes the reversible phosphatidyl group transfer from one phosphatidylglycerol molecule to another to form cardiolipin (CL) (diphosphatidylglycerol) and glycerol.</text>
</comment>
<evidence type="ECO:0000256" key="12">
    <source>
        <dbReference type="HAMAP-Rule" id="MF_01916"/>
    </source>
</evidence>
<evidence type="ECO:0000259" key="14">
    <source>
        <dbReference type="PROSITE" id="PS50035"/>
    </source>
</evidence>
<evidence type="ECO:0000256" key="13">
    <source>
        <dbReference type="NCBIfam" id="TIGR04265"/>
    </source>
</evidence>
<feature type="active site" evidence="12">
    <location>
        <position position="415"/>
    </location>
</feature>
<keyword evidence="9 12" id="KW-0472">Membrane</keyword>
<dbReference type="InterPro" id="IPR030874">
    <property type="entry name" value="Cardiolipin_synth_Firmi"/>
</dbReference>
<feature type="active site" evidence="12">
    <location>
        <position position="236"/>
    </location>
</feature>
<dbReference type="GO" id="GO:0005886">
    <property type="term" value="C:plasma membrane"/>
    <property type="evidence" value="ECO:0007669"/>
    <property type="project" value="UniProtKB-SubCell"/>
</dbReference>
<dbReference type="OrthoDB" id="9762009at2"/>
<feature type="domain" description="PLD phosphodiesterase" evidence="14">
    <location>
        <begin position="231"/>
        <end position="258"/>
    </location>
</feature>
<dbReference type="PANTHER" id="PTHR21248:SF22">
    <property type="entry name" value="PHOSPHOLIPASE D"/>
    <property type="match status" value="1"/>
</dbReference>
<evidence type="ECO:0000256" key="2">
    <source>
        <dbReference type="ARBA" id="ARBA00022475"/>
    </source>
</evidence>
<dbReference type="InterPro" id="IPR027379">
    <property type="entry name" value="CLS_N"/>
</dbReference>
<evidence type="ECO:0000256" key="11">
    <source>
        <dbReference type="ARBA" id="ARBA00023264"/>
    </source>
</evidence>
<feature type="transmembrane region" description="Helical" evidence="12">
    <location>
        <begin position="60"/>
        <end position="81"/>
    </location>
</feature>
<dbReference type="PROSITE" id="PS50035">
    <property type="entry name" value="PLD"/>
    <property type="match status" value="2"/>
</dbReference>
<dbReference type="InterPro" id="IPR022924">
    <property type="entry name" value="Cardiolipin_synthase"/>
</dbReference>
<feature type="active site" evidence="12">
    <location>
        <position position="243"/>
    </location>
</feature>
<evidence type="ECO:0000256" key="4">
    <source>
        <dbReference type="ARBA" id="ARBA00022679"/>
    </source>
</evidence>
<reference evidence="15 16" key="1">
    <citation type="submission" date="2017-06" db="EMBL/GenBank/DDBJ databases">
        <title>Draft Genome Sequence of Natranaerobius trueperi halophilic, alkalithermophilic bacteria from soda lakes.</title>
        <authorList>
            <person name="Zhao B."/>
        </authorList>
    </citation>
    <scope>NUCLEOTIDE SEQUENCE [LARGE SCALE GENOMIC DNA]</scope>
    <source>
        <strain evidence="15 16">DSM 18760</strain>
    </source>
</reference>
<proteinExistence type="inferred from homology"/>
<evidence type="ECO:0000313" key="16">
    <source>
        <dbReference type="Proteomes" id="UP000214588"/>
    </source>
</evidence>
<dbReference type="SUPFAM" id="SSF56024">
    <property type="entry name" value="Phospholipase D/nuclease"/>
    <property type="match status" value="2"/>
</dbReference>
<feature type="active site" evidence="12">
    <location>
        <position position="413"/>
    </location>
</feature>
<evidence type="ECO:0000256" key="3">
    <source>
        <dbReference type="ARBA" id="ARBA00022516"/>
    </source>
</evidence>
<keyword evidence="10 12" id="KW-0594">Phospholipid biosynthesis</keyword>
<organism evidence="15 16">
    <name type="scientific">Natranaerobius trueperi</name>
    <dbReference type="NCBI Taxonomy" id="759412"/>
    <lineage>
        <taxon>Bacteria</taxon>
        <taxon>Bacillati</taxon>
        <taxon>Bacillota</taxon>
        <taxon>Clostridia</taxon>
        <taxon>Natranaerobiales</taxon>
        <taxon>Natranaerobiaceae</taxon>
        <taxon>Natranaerobius</taxon>
    </lineage>
</organism>
<dbReference type="EMBL" id="NIQC01000005">
    <property type="protein sequence ID" value="OWZ84407.1"/>
    <property type="molecule type" value="Genomic_DNA"/>
</dbReference>